<dbReference type="CDD" id="cd07731">
    <property type="entry name" value="ComA-like_MBL-fold"/>
    <property type="match status" value="1"/>
</dbReference>
<dbReference type="InterPro" id="IPR004477">
    <property type="entry name" value="ComEC_N"/>
</dbReference>
<dbReference type="InterPro" id="IPR052159">
    <property type="entry name" value="Competence_DNA_uptake"/>
</dbReference>
<feature type="transmembrane region" description="Helical" evidence="6">
    <location>
        <begin position="330"/>
        <end position="346"/>
    </location>
</feature>
<dbReference type="InterPro" id="IPR035681">
    <property type="entry name" value="ComA-like_MBL"/>
</dbReference>
<evidence type="ECO:0000256" key="5">
    <source>
        <dbReference type="ARBA" id="ARBA00023136"/>
    </source>
</evidence>
<feature type="transmembrane region" description="Helical" evidence="6">
    <location>
        <begin position="480"/>
        <end position="498"/>
    </location>
</feature>
<comment type="caution">
    <text evidence="8">The sequence shown here is derived from an EMBL/GenBank/DDBJ whole genome shotgun (WGS) entry which is preliminary data.</text>
</comment>
<evidence type="ECO:0000256" key="1">
    <source>
        <dbReference type="ARBA" id="ARBA00004651"/>
    </source>
</evidence>
<name>A0A562DZV8_RHORH</name>
<feature type="transmembrane region" description="Helical" evidence="6">
    <location>
        <begin position="290"/>
        <end position="310"/>
    </location>
</feature>
<feature type="transmembrane region" description="Helical" evidence="6">
    <location>
        <begin position="424"/>
        <end position="446"/>
    </location>
</feature>
<feature type="transmembrane region" description="Helical" evidence="6">
    <location>
        <begin position="256"/>
        <end position="278"/>
    </location>
</feature>
<protein>
    <submittedName>
        <fullName evidence="8">Competence protein ComEC</fullName>
    </submittedName>
</protein>
<feature type="transmembrane region" description="Helical" evidence="6">
    <location>
        <begin position="505"/>
        <end position="521"/>
    </location>
</feature>
<feature type="transmembrane region" description="Helical" evidence="6">
    <location>
        <begin position="39"/>
        <end position="58"/>
    </location>
</feature>
<evidence type="ECO:0000256" key="2">
    <source>
        <dbReference type="ARBA" id="ARBA00022475"/>
    </source>
</evidence>
<proteinExistence type="predicted"/>
<feature type="transmembrane region" description="Helical" evidence="6">
    <location>
        <begin position="353"/>
        <end position="373"/>
    </location>
</feature>
<keyword evidence="5 6" id="KW-0472">Membrane</keyword>
<feature type="transmembrane region" description="Helical" evidence="6">
    <location>
        <begin position="70"/>
        <end position="91"/>
    </location>
</feature>
<dbReference type="GO" id="GO:0030420">
    <property type="term" value="P:establishment of competence for transformation"/>
    <property type="evidence" value="ECO:0007669"/>
    <property type="project" value="InterPro"/>
</dbReference>
<dbReference type="Pfam" id="PF03772">
    <property type="entry name" value="Competence"/>
    <property type="match status" value="1"/>
</dbReference>
<dbReference type="AlphaFoldDB" id="A0A562DZV8"/>
<dbReference type="SMART" id="SM00849">
    <property type="entry name" value="Lactamase_B"/>
    <property type="match status" value="1"/>
</dbReference>
<accession>A0A562DZV8</accession>
<dbReference type="Proteomes" id="UP000317573">
    <property type="component" value="Unassembled WGS sequence"/>
</dbReference>
<evidence type="ECO:0000259" key="7">
    <source>
        <dbReference type="SMART" id="SM00849"/>
    </source>
</evidence>
<keyword evidence="2" id="KW-1003">Cell membrane</keyword>
<comment type="subcellular location">
    <subcellularLocation>
        <location evidence="1">Cell membrane</location>
        <topology evidence="1">Multi-pass membrane protein</topology>
    </subcellularLocation>
</comment>
<evidence type="ECO:0000313" key="9">
    <source>
        <dbReference type="Proteomes" id="UP000317573"/>
    </source>
</evidence>
<sequence>MTVRNDRSDSATVLDARLVPCALTAWGVTLLGLYTGWRIVTVVAVAAVVGCAVTVHLVATGRIPRGGARILLAALAVVAGFGPAAGLRMWAADQHPIASAAERGAWAGVVLVPTDDPRRIRSAAFDDTPRVRIPARLEQVTVGGRSMDTGGSVVVFAPADSWGDLLPGQSVTTRVRVAPHTGPGTTVAVLRAENAPTAVGPPPMWQQWAGTVRDRLTQVSSAVLPADRAGLLPGLVVGDTTALTDEVREDFRVAGLTHLTAVSGANVSIVLGAVLLLVRAAGLGPRSGTVLAATALVAFVVVVRPSASVVRAAAMGSIGLLAFVTGRERQALPALCTAVGVLLVLVPDLAVDVGFALSVCATAALIVAAPPVVTRLVDRGWPRPVAEVMAMSLVAFAATAPLVAAVSGTVSVVSVAANVLVAPVLAPLTVLGSLVAVAAFVVPWAGEMLARGTGPFLWWLISVADRAASMPSAEFEVPDGPAGALVAAVLVVVVWSVARHRRVRITALVIAVAVAAVWLPVRMLRPGWPGAEWVLVACDVGQGDALVLATGDGRAVVVDTGPEPEPVDRCLRRLRIRGVALLVVSHLHADHAGGIRGVLDGRSVEAVVVGPGAASDDAADVLDPAIENGVVVREVAAGAVLRAGDLEIRVVGPAGRGTGGSENDDSLVLVVDTVVGRILLPGDAEEAALDALVRSGTDVRADVLKVPHHGSRTTPARFLTAVRPSVALVSAGRDNLFGHPHPEIVSALAGMGARVLRTDLHGDVAVVRAGSGALAVVSDVRGTIEP</sequence>
<dbReference type="EMBL" id="VLJT01000029">
    <property type="protein sequence ID" value="TWH15249.1"/>
    <property type="molecule type" value="Genomic_DNA"/>
</dbReference>
<dbReference type="NCBIfam" id="TIGR00360">
    <property type="entry name" value="ComEC_N-term"/>
    <property type="match status" value="1"/>
</dbReference>
<feature type="transmembrane region" description="Helical" evidence="6">
    <location>
        <begin position="12"/>
        <end position="33"/>
    </location>
</feature>
<keyword evidence="4 6" id="KW-1133">Transmembrane helix</keyword>
<dbReference type="InterPro" id="IPR001279">
    <property type="entry name" value="Metallo-B-lactamas"/>
</dbReference>
<keyword evidence="3 6" id="KW-0812">Transmembrane</keyword>
<evidence type="ECO:0000313" key="8">
    <source>
        <dbReference type="EMBL" id="TWH15249.1"/>
    </source>
</evidence>
<dbReference type="NCBIfam" id="TIGR00361">
    <property type="entry name" value="ComEC_Rec2"/>
    <property type="match status" value="1"/>
</dbReference>
<feature type="domain" description="Metallo-beta-lactamase" evidence="7">
    <location>
        <begin position="542"/>
        <end position="733"/>
    </location>
</feature>
<dbReference type="InterPro" id="IPR004797">
    <property type="entry name" value="Competence_ComEC/Rec2"/>
</dbReference>
<feature type="transmembrane region" description="Helical" evidence="6">
    <location>
        <begin position="393"/>
        <end position="417"/>
    </location>
</feature>
<dbReference type="RefSeq" id="WP_016694090.1">
    <property type="nucleotide sequence ID" value="NZ_VLJT01000029.1"/>
</dbReference>
<evidence type="ECO:0000256" key="4">
    <source>
        <dbReference type="ARBA" id="ARBA00022989"/>
    </source>
</evidence>
<gene>
    <name evidence="8" type="ORF">L618_003000000260</name>
</gene>
<evidence type="ECO:0000256" key="6">
    <source>
        <dbReference type="SAM" id="Phobius"/>
    </source>
</evidence>
<organism evidence="8 9">
    <name type="scientific">Rhodococcus rhodochrous J45</name>
    <dbReference type="NCBI Taxonomy" id="935266"/>
    <lineage>
        <taxon>Bacteria</taxon>
        <taxon>Bacillati</taxon>
        <taxon>Actinomycetota</taxon>
        <taxon>Actinomycetes</taxon>
        <taxon>Mycobacteriales</taxon>
        <taxon>Nocardiaceae</taxon>
        <taxon>Rhodococcus</taxon>
    </lineage>
</organism>
<dbReference type="SUPFAM" id="SSF56281">
    <property type="entry name" value="Metallo-hydrolase/oxidoreductase"/>
    <property type="match status" value="1"/>
</dbReference>
<dbReference type="Gene3D" id="3.60.15.10">
    <property type="entry name" value="Ribonuclease Z/Hydroxyacylglutathione hydrolase-like"/>
    <property type="match status" value="1"/>
</dbReference>
<dbReference type="PANTHER" id="PTHR30619">
    <property type="entry name" value="DNA INTERNALIZATION/COMPETENCE PROTEIN COMEC/REC2"/>
    <property type="match status" value="1"/>
</dbReference>
<dbReference type="PANTHER" id="PTHR30619:SF1">
    <property type="entry name" value="RECOMBINATION PROTEIN 2"/>
    <property type="match status" value="1"/>
</dbReference>
<reference evidence="8 9" key="1">
    <citation type="submission" date="2019-07" db="EMBL/GenBank/DDBJ databases">
        <title>Genome sequencing of lignin-degrading bacterial isolates.</title>
        <authorList>
            <person name="Gladden J."/>
        </authorList>
    </citation>
    <scope>NUCLEOTIDE SEQUENCE [LARGE SCALE GENOMIC DNA]</scope>
    <source>
        <strain evidence="8 9">J45</strain>
    </source>
</reference>
<dbReference type="GO" id="GO:0005886">
    <property type="term" value="C:plasma membrane"/>
    <property type="evidence" value="ECO:0007669"/>
    <property type="project" value="UniProtKB-SubCell"/>
</dbReference>
<dbReference type="InterPro" id="IPR036866">
    <property type="entry name" value="RibonucZ/Hydroxyglut_hydro"/>
</dbReference>
<evidence type="ECO:0000256" key="3">
    <source>
        <dbReference type="ARBA" id="ARBA00022692"/>
    </source>
</evidence>
<dbReference type="Pfam" id="PF00753">
    <property type="entry name" value="Lactamase_B"/>
    <property type="match status" value="1"/>
</dbReference>